<organism evidence="1 2">
    <name type="scientific">Methylomirabilis oxygeniifera</name>
    <dbReference type="NCBI Taxonomy" id="671143"/>
    <lineage>
        <taxon>Bacteria</taxon>
        <taxon>Candidatus Methylomirabilota</taxon>
        <taxon>Candidatus Methylomirabilia</taxon>
        <taxon>Candidatus Methylomirabilales</taxon>
        <taxon>Candidatus Methylomirabilaceae</taxon>
        <taxon>Candidatus Methylomirabilis</taxon>
    </lineage>
</organism>
<evidence type="ECO:0000313" key="2">
    <source>
        <dbReference type="Proteomes" id="UP000006898"/>
    </source>
</evidence>
<evidence type="ECO:0000313" key="1">
    <source>
        <dbReference type="EMBL" id="CBE68552.1"/>
    </source>
</evidence>
<dbReference type="PATRIC" id="fig|671143.5.peg.1310"/>
<dbReference type="KEGG" id="mox:DAMO_1492"/>
<dbReference type="Proteomes" id="UP000006898">
    <property type="component" value="Chromosome"/>
</dbReference>
<protein>
    <submittedName>
        <fullName evidence="1">Uncharacterized protein</fullName>
    </submittedName>
</protein>
<accession>D5MFM1</accession>
<proteinExistence type="predicted"/>
<sequence length="82" mass="8969">MKTKSRGEKAEDLRPEYDLGQLLKAGVQGKYADRYRKGTNLVLLAPDVAEAFPTEEAVNEALRLVIQLTKLRGAGKRAAAKA</sequence>
<dbReference type="STRING" id="671143.DAMO_1492"/>
<name>D5MFM1_METO1</name>
<dbReference type="AlphaFoldDB" id="D5MFM1"/>
<reference evidence="1 2" key="1">
    <citation type="journal article" date="2010" name="Nature">
        <title>Nitrite-driven anaerobic methane oxidation by oxygenic bacteria.</title>
        <authorList>
            <person name="Ettwig K.F."/>
            <person name="Butler M.K."/>
            <person name="Le Paslier D."/>
            <person name="Pelletier E."/>
            <person name="Mangenot S."/>
            <person name="Kuypers M.M.M."/>
            <person name="Schreiber F."/>
            <person name="Dutilh B.E."/>
            <person name="Zedelius J."/>
            <person name="de Beer D."/>
            <person name="Gloerich J."/>
            <person name="Wessels H.J.C.T."/>
            <person name="van Allen T."/>
            <person name="Luesken F."/>
            <person name="Wu M."/>
            <person name="van de Pas-Schoonen K.T."/>
            <person name="Op den Camp H.J.M."/>
            <person name="Janssen-Megens E.M."/>
            <person name="Francoijs K-J."/>
            <person name="Stunnenberg H."/>
            <person name="Weissenbach J."/>
            <person name="Jetten M.S.M."/>
            <person name="Strous M."/>
        </authorList>
    </citation>
    <scope>NUCLEOTIDE SEQUENCE [LARGE SCALE GENOMIC DNA]</scope>
</reference>
<dbReference type="HOGENOM" id="CLU_173065_3_0_0"/>
<dbReference type="EMBL" id="FP565575">
    <property type="protein sequence ID" value="CBE68552.1"/>
    <property type="molecule type" value="Genomic_DNA"/>
</dbReference>
<gene>
    <name evidence="1" type="ORF">DAMO_1492</name>
</gene>
<dbReference type="eggNOG" id="ENOG50335GA">
    <property type="taxonomic scope" value="Bacteria"/>
</dbReference>